<name>A0A1H4EW77_9GAMM</name>
<dbReference type="GO" id="GO:0046872">
    <property type="term" value="F:metal ion binding"/>
    <property type="evidence" value="ECO:0007669"/>
    <property type="project" value="UniProtKB-KW"/>
</dbReference>
<dbReference type="Gene3D" id="1.10.760.10">
    <property type="entry name" value="Cytochrome c-like domain"/>
    <property type="match status" value="1"/>
</dbReference>
<dbReference type="SUPFAM" id="SSF46626">
    <property type="entry name" value="Cytochrome c"/>
    <property type="match status" value="1"/>
</dbReference>
<protein>
    <submittedName>
        <fullName evidence="6">Cytochrome C oxidase, cbb3-type, subunit III</fullName>
    </submittedName>
</protein>
<keyword evidence="1 4" id="KW-0349">Heme</keyword>
<feature type="domain" description="Cytochrome c" evidence="5">
    <location>
        <begin position="25"/>
        <end position="103"/>
    </location>
</feature>
<dbReference type="OrthoDB" id="9811281at2"/>
<evidence type="ECO:0000256" key="1">
    <source>
        <dbReference type="ARBA" id="ARBA00022617"/>
    </source>
</evidence>
<organism evidence="6 7">
    <name type="scientific">Marinobacterium iners DSM 11526</name>
    <dbReference type="NCBI Taxonomy" id="1122198"/>
    <lineage>
        <taxon>Bacteria</taxon>
        <taxon>Pseudomonadati</taxon>
        <taxon>Pseudomonadota</taxon>
        <taxon>Gammaproteobacteria</taxon>
        <taxon>Oceanospirillales</taxon>
        <taxon>Oceanospirillaceae</taxon>
        <taxon>Marinobacterium</taxon>
    </lineage>
</organism>
<dbReference type="RefSeq" id="WP_091826838.1">
    <property type="nucleotide sequence ID" value="NZ_FNRJ01000009.1"/>
</dbReference>
<evidence type="ECO:0000256" key="4">
    <source>
        <dbReference type="PROSITE-ProRule" id="PRU00433"/>
    </source>
</evidence>
<reference evidence="7" key="1">
    <citation type="submission" date="2016-10" db="EMBL/GenBank/DDBJ databases">
        <authorList>
            <person name="Varghese N."/>
            <person name="Submissions S."/>
        </authorList>
    </citation>
    <scope>NUCLEOTIDE SEQUENCE [LARGE SCALE GENOMIC DNA]</scope>
    <source>
        <strain evidence="7">DSM 11526</strain>
    </source>
</reference>
<evidence type="ECO:0000256" key="2">
    <source>
        <dbReference type="ARBA" id="ARBA00022723"/>
    </source>
</evidence>
<dbReference type="Pfam" id="PF13442">
    <property type="entry name" value="Cytochrome_CBB3"/>
    <property type="match status" value="1"/>
</dbReference>
<gene>
    <name evidence="6" type="ORF">SAMN02745729_10975</name>
</gene>
<dbReference type="STRING" id="1122198.SAMN02745729_10975"/>
<dbReference type="EMBL" id="FNRJ01000009">
    <property type="protein sequence ID" value="SEA88502.1"/>
    <property type="molecule type" value="Genomic_DNA"/>
</dbReference>
<dbReference type="InterPro" id="IPR036909">
    <property type="entry name" value="Cyt_c-like_dom_sf"/>
</dbReference>
<dbReference type="GO" id="GO:0009055">
    <property type="term" value="F:electron transfer activity"/>
    <property type="evidence" value="ECO:0007669"/>
    <property type="project" value="InterPro"/>
</dbReference>
<dbReference type="AlphaFoldDB" id="A0A1H4EW77"/>
<dbReference type="PROSITE" id="PS51007">
    <property type="entry name" value="CYTC"/>
    <property type="match status" value="1"/>
</dbReference>
<dbReference type="GO" id="GO:0020037">
    <property type="term" value="F:heme binding"/>
    <property type="evidence" value="ECO:0007669"/>
    <property type="project" value="InterPro"/>
</dbReference>
<keyword evidence="3 4" id="KW-0408">Iron</keyword>
<evidence type="ECO:0000259" key="5">
    <source>
        <dbReference type="PROSITE" id="PS51007"/>
    </source>
</evidence>
<keyword evidence="2 4" id="KW-0479">Metal-binding</keyword>
<dbReference type="PROSITE" id="PS51257">
    <property type="entry name" value="PROKAR_LIPOPROTEIN"/>
    <property type="match status" value="1"/>
</dbReference>
<proteinExistence type="predicted"/>
<dbReference type="Proteomes" id="UP000242469">
    <property type="component" value="Unassembled WGS sequence"/>
</dbReference>
<evidence type="ECO:0000256" key="3">
    <source>
        <dbReference type="ARBA" id="ARBA00023004"/>
    </source>
</evidence>
<evidence type="ECO:0000313" key="7">
    <source>
        <dbReference type="Proteomes" id="UP000242469"/>
    </source>
</evidence>
<evidence type="ECO:0000313" key="6">
    <source>
        <dbReference type="EMBL" id="SEA88502.1"/>
    </source>
</evidence>
<keyword evidence="7" id="KW-1185">Reference proteome</keyword>
<sequence length="114" mass="12998">MKLLRYSVLPIIPLLLTACGEPPPERMKQGDKLYAYYCQNCHQKAGLGPFLEQVPLTERSLQRHEIVLMIKHGYDQGHTHMPTFSQLSDLQADALAEFVIERRRAQARAPSNPN</sequence>
<accession>A0A1H4EW77</accession>
<dbReference type="InterPro" id="IPR009056">
    <property type="entry name" value="Cyt_c-like_dom"/>
</dbReference>